<evidence type="ECO:0000313" key="2">
    <source>
        <dbReference type="EMBL" id="CAA9356202.1"/>
    </source>
</evidence>
<proteinExistence type="predicted"/>
<feature type="compositionally biased region" description="Basic residues" evidence="1">
    <location>
        <begin position="82"/>
        <end position="91"/>
    </location>
</feature>
<accession>A0A6J4MES8</accession>
<gene>
    <name evidence="2" type="ORF">AVDCRST_MAG36-2321</name>
</gene>
<feature type="region of interest" description="Disordered" evidence="1">
    <location>
        <begin position="67"/>
        <end position="99"/>
    </location>
</feature>
<name>A0A6J4MES8_9ACTN</name>
<feature type="non-terminal residue" evidence="2">
    <location>
        <position position="1"/>
    </location>
</feature>
<feature type="compositionally biased region" description="Low complexity" evidence="1">
    <location>
        <begin position="44"/>
        <end position="54"/>
    </location>
</feature>
<dbReference type="AlphaFoldDB" id="A0A6J4MES8"/>
<organism evidence="2">
    <name type="scientific">uncultured Nocardioidaceae bacterium</name>
    <dbReference type="NCBI Taxonomy" id="253824"/>
    <lineage>
        <taxon>Bacteria</taxon>
        <taxon>Bacillati</taxon>
        <taxon>Actinomycetota</taxon>
        <taxon>Actinomycetes</taxon>
        <taxon>Propionibacteriales</taxon>
        <taxon>Nocardioidaceae</taxon>
        <taxon>environmental samples</taxon>
    </lineage>
</organism>
<evidence type="ECO:0000256" key="1">
    <source>
        <dbReference type="SAM" id="MobiDB-lite"/>
    </source>
</evidence>
<dbReference type="EMBL" id="CADCUH010000153">
    <property type="protein sequence ID" value="CAA9356202.1"/>
    <property type="molecule type" value="Genomic_DNA"/>
</dbReference>
<feature type="compositionally biased region" description="Basic residues" evidence="1">
    <location>
        <begin position="17"/>
        <end position="33"/>
    </location>
</feature>
<sequence length="99" mass="10635">VCASRSVPGRRGEAGQHIRHRTRGACRPPTRRLRGCDRLGRRGPGAAAGALQAASRRGLRAGPLAHPAARNSFLVPSGKPHTAVRSRRRPDRRQGPDPV</sequence>
<reference evidence="2" key="1">
    <citation type="submission" date="2020-02" db="EMBL/GenBank/DDBJ databases">
        <authorList>
            <person name="Meier V. D."/>
        </authorList>
    </citation>
    <scope>NUCLEOTIDE SEQUENCE</scope>
    <source>
        <strain evidence="2">AVDCRST_MAG36</strain>
    </source>
</reference>
<feature type="region of interest" description="Disordered" evidence="1">
    <location>
        <begin position="1"/>
        <end position="54"/>
    </location>
</feature>
<feature type="non-terminal residue" evidence="2">
    <location>
        <position position="99"/>
    </location>
</feature>
<protein>
    <submittedName>
        <fullName evidence="2">Uncharacterized protein</fullName>
    </submittedName>
</protein>